<keyword evidence="1" id="KW-0963">Cytoplasm</keyword>
<dbReference type="GO" id="GO:0003677">
    <property type="term" value="F:DNA binding"/>
    <property type="evidence" value="ECO:0007669"/>
    <property type="project" value="InterPro"/>
</dbReference>
<dbReference type="Pfam" id="PF00072">
    <property type="entry name" value="Response_reg"/>
    <property type="match status" value="1"/>
</dbReference>
<proteinExistence type="predicted"/>
<keyword evidence="8" id="KW-0808">Transferase</keyword>
<keyword evidence="9" id="KW-1185">Reference proteome</keyword>
<feature type="domain" description="HTH LytTR-type" evidence="7">
    <location>
        <begin position="143"/>
        <end position="242"/>
    </location>
</feature>
<dbReference type="InterPro" id="IPR001789">
    <property type="entry name" value="Sig_transdc_resp-reg_receiver"/>
</dbReference>
<organism evidence="8 9">
    <name type="scientific">Listeria kieliensis</name>
    <dbReference type="NCBI Taxonomy" id="1621700"/>
    <lineage>
        <taxon>Bacteria</taxon>
        <taxon>Bacillati</taxon>
        <taxon>Bacillota</taxon>
        <taxon>Bacilli</taxon>
        <taxon>Bacillales</taxon>
        <taxon>Listeriaceae</taxon>
        <taxon>Listeria</taxon>
    </lineage>
</organism>
<reference evidence="9" key="1">
    <citation type="submission" date="2015-04" db="EMBL/GenBank/DDBJ databases">
        <authorList>
            <person name="Schardt J."/>
            <person name="Mueller-Herbst S."/>
            <person name="Scherer S."/>
            <person name="Huptas C."/>
        </authorList>
    </citation>
    <scope>NUCLEOTIDE SEQUENCE [LARGE SCALE GENOMIC DNA]</scope>
    <source>
        <strain evidence="9">Kiel-L1</strain>
    </source>
</reference>
<dbReference type="Gene3D" id="2.40.50.1020">
    <property type="entry name" value="LytTr DNA-binding domain"/>
    <property type="match status" value="1"/>
</dbReference>
<keyword evidence="5" id="KW-0597">Phosphoprotein</keyword>
<dbReference type="RefSeq" id="WP_115753602.1">
    <property type="nucleotide sequence ID" value="NZ_LARY01000002.1"/>
</dbReference>
<dbReference type="CDD" id="cd17533">
    <property type="entry name" value="REC_LytTR_AgrA-like"/>
    <property type="match status" value="1"/>
</dbReference>
<dbReference type="PANTHER" id="PTHR37299:SF3">
    <property type="entry name" value="STAGE 0 SPORULATION PROTEIN A HOMOLOG"/>
    <property type="match status" value="1"/>
</dbReference>
<dbReference type="GO" id="GO:0016301">
    <property type="term" value="F:kinase activity"/>
    <property type="evidence" value="ECO:0007669"/>
    <property type="project" value="UniProtKB-KW"/>
</dbReference>
<comment type="function">
    <text evidence="4">Required for high-level post-exponential phase expression of a series of secreted proteins.</text>
</comment>
<dbReference type="PROSITE" id="PS50930">
    <property type="entry name" value="HTH_LYTTR"/>
    <property type="match status" value="1"/>
</dbReference>
<comment type="caution">
    <text evidence="8">The sequence shown here is derived from an EMBL/GenBank/DDBJ whole genome shotgun (WGS) entry which is preliminary data.</text>
</comment>
<gene>
    <name evidence="8" type="ORF">UR08_10515</name>
</gene>
<dbReference type="PANTHER" id="PTHR37299">
    <property type="entry name" value="TRANSCRIPTIONAL REGULATOR-RELATED"/>
    <property type="match status" value="1"/>
</dbReference>
<dbReference type="InterPro" id="IPR007492">
    <property type="entry name" value="LytTR_DNA-bd_dom"/>
</dbReference>
<dbReference type="GO" id="GO:0000156">
    <property type="term" value="F:phosphorelay response regulator activity"/>
    <property type="evidence" value="ECO:0007669"/>
    <property type="project" value="InterPro"/>
</dbReference>
<evidence type="ECO:0000256" key="5">
    <source>
        <dbReference type="PROSITE-ProRule" id="PRU00169"/>
    </source>
</evidence>
<feature type="modified residue" description="4-aspartylphosphate" evidence="5">
    <location>
        <position position="60"/>
    </location>
</feature>
<dbReference type="Pfam" id="PF04397">
    <property type="entry name" value="LytTR"/>
    <property type="match status" value="1"/>
</dbReference>
<evidence type="ECO:0000313" key="9">
    <source>
        <dbReference type="Proteomes" id="UP000257055"/>
    </source>
</evidence>
<evidence type="ECO:0000256" key="1">
    <source>
        <dbReference type="ARBA" id="ARBA00022490"/>
    </source>
</evidence>
<keyword evidence="3" id="KW-0010">Activator</keyword>
<name>A0A3D8TRK3_9LIST</name>
<sequence>MLPIFVCEDNKIQRERLVGYINDAIMFEHYDMEIVKVSGNPDEILEVVQQQNGLGLYFLDIDLNHPEFNGFELAKEIRKFDPRGFIVFFTTHAEMTYLTFTYKIEAMDYIVKDNLSDVKERVRACLASVQERMTDDPDTSSYFTYHISDKKVIHEKIDDILFFETSPKIHRIVMHSKNRQVEFYAKMKQIENSLGEPFYRCHRSFLVNKNNISEVDTKTGTITMVNGEECIASNKLIKGLQL</sequence>
<dbReference type="PROSITE" id="PS50110">
    <property type="entry name" value="RESPONSE_REGULATORY"/>
    <property type="match status" value="1"/>
</dbReference>
<evidence type="ECO:0000259" key="6">
    <source>
        <dbReference type="PROSITE" id="PS50110"/>
    </source>
</evidence>
<dbReference type="Gene3D" id="3.40.50.2300">
    <property type="match status" value="1"/>
</dbReference>
<evidence type="ECO:0000259" key="7">
    <source>
        <dbReference type="PROSITE" id="PS50930"/>
    </source>
</evidence>
<dbReference type="InterPro" id="IPR046947">
    <property type="entry name" value="LytR-like"/>
</dbReference>
<evidence type="ECO:0000256" key="2">
    <source>
        <dbReference type="ARBA" id="ARBA00023012"/>
    </source>
</evidence>
<dbReference type="SMART" id="SM00448">
    <property type="entry name" value="REC"/>
    <property type="match status" value="1"/>
</dbReference>
<feature type="domain" description="Response regulatory" evidence="6">
    <location>
        <begin position="3"/>
        <end position="127"/>
    </location>
</feature>
<protein>
    <submittedName>
        <fullName evidence="8">Histidine kinase</fullName>
    </submittedName>
</protein>
<evidence type="ECO:0000313" key="8">
    <source>
        <dbReference type="EMBL" id="RDX01342.1"/>
    </source>
</evidence>
<dbReference type="SMART" id="SM00850">
    <property type="entry name" value="LytTR"/>
    <property type="match status" value="1"/>
</dbReference>
<dbReference type="InterPro" id="IPR011006">
    <property type="entry name" value="CheY-like_superfamily"/>
</dbReference>
<accession>A0A3D8TRK3</accession>
<keyword evidence="2" id="KW-0902">Two-component regulatory system</keyword>
<dbReference type="SUPFAM" id="SSF52172">
    <property type="entry name" value="CheY-like"/>
    <property type="match status" value="1"/>
</dbReference>
<evidence type="ECO:0000256" key="4">
    <source>
        <dbReference type="ARBA" id="ARBA00037164"/>
    </source>
</evidence>
<evidence type="ECO:0000256" key="3">
    <source>
        <dbReference type="ARBA" id="ARBA00023159"/>
    </source>
</evidence>
<dbReference type="EMBL" id="LARY01000002">
    <property type="protein sequence ID" value="RDX01342.1"/>
    <property type="molecule type" value="Genomic_DNA"/>
</dbReference>
<dbReference type="Proteomes" id="UP000257055">
    <property type="component" value="Unassembled WGS sequence"/>
</dbReference>
<dbReference type="AlphaFoldDB" id="A0A3D8TRK3"/>
<keyword evidence="8" id="KW-0418">Kinase</keyword>